<evidence type="ECO:0000256" key="2">
    <source>
        <dbReference type="SAM" id="Phobius"/>
    </source>
</evidence>
<organism evidence="3 4">
    <name type="scientific">Allorhizobium borbori</name>
    <dbReference type="NCBI Taxonomy" id="485907"/>
    <lineage>
        <taxon>Bacteria</taxon>
        <taxon>Pseudomonadati</taxon>
        <taxon>Pseudomonadota</taxon>
        <taxon>Alphaproteobacteria</taxon>
        <taxon>Hyphomicrobiales</taxon>
        <taxon>Rhizobiaceae</taxon>
        <taxon>Rhizobium/Agrobacterium group</taxon>
        <taxon>Allorhizobium</taxon>
    </lineage>
</organism>
<gene>
    <name evidence="3" type="ORF">GGQ66_000061</name>
</gene>
<keyword evidence="2" id="KW-0812">Transmembrane</keyword>
<evidence type="ECO:0000313" key="4">
    <source>
        <dbReference type="Proteomes" id="UP000584824"/>
    </source>
</evidence>
<evidence type="ECO:0000313" key="3">
    <source>
        <dbReference type="EMBL" id="MBB4101545.1"/>
    </source>
</evidence>
<protein>
    <recommendedName>
        <fullName evidence="5">Biotin transporter BioY</fullName>
    </recommendedName>
</protein>
<feature type="region of interest" description="Disordered" evidence="1">
    <location>
        <begin position="78"/>
        <end position="125"/>
    </location>
</feature>
<keyword evidence="2" id="KW-1133">Transmembrane helix</keyword>
<keyword evidence="2" id="KW-0472">Membrane</keyword>
<evidence type="ECO:0000256" key="1">
    <source>
        <dbReference type="SAM" id="MobiDB-lite"/>
    </source>
</evidence>
<dbReference type="EMBL" id="JACIDU010000001">
    <property type="protein sequence ID" value="MBB4101545.1"/>
    <property type="molecule type" value="Genomic_DNA"/>
</dbReference>
<accession>A0A7W6JXU6</accession>
<dbReference type="RefSeq" id="WP_183788253.1">
    <property type="nucleotide sequence ID" value="NZ_JACIDU010000001.1"/>
</dbReference>
<keyword evidence="4" id="KW-1185">Reference proteome</keyword>
<dbReference type="Proteomes" id="UP000584824">
    <property type="component" value="Unassembled WGS sequence"/>
</dbReference>
<reference evidence="3 4" key="1">
    <citation type="submission" date="2020-08" db="EMBL/GenBank/DDBJ databases">
        <title>Genomic Encyclopedia of Type Strains, Phase IV (KMG-IV): sequencing the most valuable type-strain genomes for metagenomic binning, comparative biology and taxonomic classification.</title>
        <authorList>
            <person name="Goeker M."/>
        </authorList>
    </citation>
    <scope>NUCLEOTIDE SEQUENCE [LARGE SCALE GENOMIC DNA]</scope>
    <source>
        <strain evidence="3 4">DSM 26385</strain>
    </source>
</reference>
<proteinExistence type="predicted"/>
<name>A0A7W6JXU6_9HYPH</name>
<evidence type="ECO:0008006" key="5">
    <source>
        <dbReference type="Google" id="ProtNLM"/>
    </source>
</evidence>
<feature type="transmembrane region" description="Helical" evidence="2">
    <location>
        <begin position="180"/>
        <end position="202"/>
    </location>
</feature>
<comment type="caution">
    <text evidence="3">The sequence shown here is derived from an EMBL/GenBank/DDBJ whole genome shotgun (WGS) entry which is preliminary data.</text>
</comment>
<dbReference type="AlphaFoldDB" id="A0A7W6JXU6"/>
<feature type="compositionally biased region" description="Acidic residues" evidence="1">
    <location>
        <begin position="116"/>
        <end position="125"/>
    </location>
</feature>
<sequence length="395" mass="41782">MNGFEAAIRNALERSDRTNPEVRARIYQQARHALEGGLRKQGVTDAARISAQRRWLEQLIAAVEAGEQKAAAAALASATPSANSGQRIEPGFSAARPATAEPLPGERREPGFSAQQDDDDVYEEDQDEFVDDDDLRADRMATVPDGEMLGGAVPHARVASSGAGLQSEERVARPRRKRGVFARAFIYFILFGSLISGAAWLYTSGALLTDAERDTSVPNPPPQVVDEDFAGGGTPRTPAFDPQGGFSGDWVEIFTPAAASRLKVGPAAKVESVTTASGPAIRISASRAGAIGEVRFDVPVDVLSRMAGKTSTIALTMQSATSESASVSVQCQFGSLGTCDRHRFTANQEKFDALFKVTLPRGLTPGTPGSLLVNPGLGAAGRSVELFSVRVLPGE</sequence>